<feature type="compositionally biased region" description="Low complexity" evidence="3">
    <location>
        <begin position="182"/>
        <end position="193"/>
    </location>
</feature>
<evidence type="ECO:0000256" key="2">
    <source>
        <dbReference type="SAM" id="Coils"/>
    </source>
</evidence>
<evidence type="ECO:0000256" key="1">
    <source>
        <dbReference type="PROSITE-ProRule" id="PRU00453"/>
    </source>
</evidence>
<sequence>MSIKAPKPRQIRLPFSVPKPGISGSTAPTRVCGICKKKDSLYTCPRCNVTYCSLDCFRAPSHTQCSEPFYRSSILDEIGESQAGPEEKKAMLEMLKRFEESQIEGENPDFVLEQDDGDEDEDEEYDQLVKALEGVDLDTINTNELLRLLPPSQRDVFLNAIRNPESEICKELLEAATKDSSLHSPSTSTSSLSNDNDEQQVPDVLPWWESNFEESEEGYEERPPLIDSKELKLPEGTGKRMVYNALAIAMGYVHVLLYFRLPSLAPTYLEKSSQKTKQLTSTEGEIQLKRIIPFLTEKSTIRHTSRREAWSSTWESIGLDTQGLDPSILIRLLTILKTMIHPPLDTSARPGIMYVLSDLHRLYSGRKDVEKKIEFYLVALNQIGRKEWLDLEKHLEKDIIELERELGDEEEIRDTRLLI</sequence>
<dbReference type="PROSITE" id="PS51083">
    <property type="entry name" value="ZF_HIT"/>
    <property type="match status" value="1"/>
</dbReference>
<evidence type="ECO:0000256" key="3">
    <source>
        <dbReference type="SAM" id="MobiDB-lite"/>
    </source>
</evidence>
<evidence type="ECO:0000313" key="5">
    <source>
        <dbReference type="EMBL" id="RXK38971.1"/>
    </source>
</evidence>
<protein>
    <recommendedName>
        <fullName evidence="4">HIT-type domain-containing protein</fullName>
    </recommendedName>
</protein>
<dbReference type="InParanoid" id="A0A4Q1BMB4"/>
<keyword evidence="1" id="KW-0863">Zinc-finger</keyword>
<keyword evidence="1" id="KW-0479">Metal-binding</keyword>
<dbReference type="InterPro" id="IPR039646">
    <property type="entry name" value="ZNHIT2"/>
</dbReference>
<reference evidence="5 6" key="1">
    <citation type="submission" date="2016-06" db="EMBL/GenBank/DDBJ databases">
        <title>Evolution of pathogenesis and genome organization in the Tremellales.</title>
        <authorList>
            <person name="Cuomo C."/>
            <person name="Litvintseva A."/>
            <person name="Heitman J."/>
            <person name="Chen Y."/>
            <person name="Sun S."/>
            <person name="Springer D."/>
            <person name="Dromer F."/>
            <person name="Young S."/>
            <person name="Zeng Q."/>
            <person name="Chapman S."/>
            <person name="Gujja S."/>
            <person name="Saif S."/>
            <person name="Birren B."/>
        </authorList>
    </citation>
    <scope>NUCLEOTIDE SEQUENCE [LARGE SCALE GENOMIC DNA]</scope>
    <source>
        <strain evidence="5 6">ATCC 28783</strain>
    </source>
</reference>
<dbReference type="Proteomes" id="UP000289152">
    <property type="component" value="Unassembled WGS sequence"/>
</dbReference>
<dbReference type="PANTHER" id="PTHR15555">
    <property type="entry name" value="ZINC FINGER HIT DOMAIN CONTAINING PROTEIN 2 PROTEIN FON -RELATED"/>
    <property type="match status" value="1"/>
</dbReference>
<feature type="region of interest" description="Disordered" evidence="3">
    <location>
        <begin position="177"/>
        <end position="199"/>
    </location>
</feature>
<name>A0A4Q1BMB4_TREME</name>
<dbReference type="CDD" id="cd23024">
    <property type="entry name" value="zf-HIT_ZNHIT2-3"/>
    <property type="match status" value="1"/>
</dbReference>
<gene>
    <name evidence="5" type="ORF">M231_03701</name>
</gene>
<accession>A0A4Q1BMB4</accession>
<keyword evidence="6" id="KW-1185">Reference proteome</keyword>
<dbReference type="SUPFAM" id="SSF144232">
    <property type="entry name" value="HIT/MYND zinc finger-like"/>
    <property type="match status" value="1"/>
</dbReference>
<keyword evidence="1" id="KW-0862">Zinc</keyword>
<keyword evidence="2" id="KW-0175">Coiled coil</keyword>
<organism evidence="5 6">
    <name type="scientific">Tremella mesenterica</name>
    <name type="common">Jelly fungus</name>
    <dbReference type="NCBI Taxonomy" id="5217"/>
    <lineage>
        <taxon>Eukaryota</taxon>
        <taxon>Fungi</taxon>
        <taxon>Dikarya</taxon>
        <taxon>Basidiomycota</taxon>
        <taxon>Agaricomycotina</taxon>
        <taxon>Tremellomycetes</taxon>
        <taxon>Tremellales</taxon>
        <taxon>Tremellaceae</taxon>
        <taxon>Tremella</taxon>
    </lineage>
</organism>
<evidence type="ECO:0000259" key="4">
    <source>
        <dbReference type="PROSITE" id="PS51083"/>
    </source>
</evidence>
<feature type="domain" description="HIT-type" evidence="4">
    <location>
        <begin position="32"/>
        <end position="65"/>
    </location>
</feature>
<dbReference type="OrthoDB" id="18412at2759"/>
<dbReference type="EMBL" id="SDIL01000038">
    <property type="protein sequence ID" value="RXK38971.1"/>
    <property type="molecule type" value="Genomic_DNA"/>
</dbReference>
<dbReference type="PANTHER" id="PTHR15555:SF0">
    <property type="entry name" value="ZINC FINGER HIT DOMAIN-CONTAINING PROTEIN 2"/>
    <property type="match status" value="1"/>
</dbReference>
<feature type="coiled-coil region" evidence="2">
    <location>
        <begin position="385"/>
        <end position="412"/>
    </location>
</feature>
<dbReference type="GO" id="GO:0008270">
    <property type="term" value="F:zinc ion binding"/>
    <property type="evidence" value="ECO:0007669"/>
    <property type="project" value="UniProtKB-UniRule"/>
</dbReference>
<dbReference type="Pfam" id="PF04438">
    <property type="entry name" value="zf-HIT"/>
    <property type="match status" value="1"/>
</dbReference>
<comment type="caution">
    <text evidence="5">The sequence shown here is derived from an EMBL/GenBank/DDBJ whole genome shotgun (WGS) entry which is preliminary data.</text>
</comment>
<dbReference type="AlphaFoldDB" id="A0A4Q1BMB4"/>
<dbReference type="InterPro" id="IPR007529">
    <property type="entry name" value="Znf_HIT"/>
</dbReference>
<dbReference type="VEuPathDB" id="FungiDB:TREMEDRAFT_34242"/>
<proteinExistence type="predicted"/>
<dbReference type="Gene3D" id="3.30.60.190">
    <property type="match status" value="1"/>
</dbReference>
<evidence type="ECO:0000313" key="6">
    <source>
        <dbReference type="Proteomes" id="UP000289152"/>
    </source>
</evidence>
<dbReference type="STRING" id="5217.A0A4Q1BMB4"/>